<name>E9J9B9_SOLIN</name>
<evidence type="ECO:0000313" key="2">
    <source>
        <dbReference type="EMBL" id="EFZ10583.1"/>
    </source>
</evidence>
<proteinExistence type="predicted"/>
<feature type="non-terminal residue" evidence="2">
    <location>
        <position position="137"/>
    </location>
</feature>
<dbReference type="AlphaFoldDB" id="E9J9B9"/>
<dbReference type="EMBL" id="GL769255">
    <property type="protein sequence ID" value="EFZ10583.1"/>
    <property type="molecule type" value="Genomic_DNA"/>
</dbReference>
<evidence type="ECO:0000256" key="1">
    <source>
        <dbReference type="SAM" id="MobiDB-lite"/>
    </source>
</evidence>
<protein>
    <submittedName>
        <fullName evidence="2">Uncharacterized protein</fullName>
    </submittedName>
</protein>
<feature type="region of interest" description="Disordered" evidence="1">
    <location>
        <begin position="51"/>
        <end position="87"/>
    </location>
</feature>
<accession>E9J9B9</accession>
<dbReference type="HOGENOM" id="CLU_1867658_0_0_1"/>
<organism>
    <name type="scientific">Solenopsis invicta</name>
    <name type="common">Red imported fire ant</name>
    <name type="synonym">Solenopsis wagneri</name>
    <dbReference type="NCBI Taxonomy" id="13686"/>
    <lineage>
        <taxon>Eukaryota</taxon>
        <taxon>Metazoa</taxon>
        <taxon>Ecdysozoa</taxon>
        <taxon>Arthropoda</taxon>
        <taxon>Hexapoda</taxon>
        <taxon>Insecta</taxon>
        <taxon>Pterygota</taxon>
        <taxon>Neoptera</taxon>
        <taxon>Endopterygota</taxon>
        <taxon>Hymenoptera</taxon>
        <taxon>Apocrita</taxon>
        <taxon>Aculeata</taxon>
        <taxon>Formicoidea</taxon>
        <taxon>Formicidae</taxon>
        <taxon>Myrmicinae</taxon>
        <taxon>Solenopsis</taxon>
    </lineage>
</organism>
<reference evidence="2" key="1">
    <citation type="journal article" date="2011" name="Proc. Natl. Acad. Sci. U.S.A.">
        <title>The genome of the fire ant Solenopsis invicta.</title>
        <authorList>
            <person name="Wurm Y."/>
            <person name="Wang J."/>
            <person name="Riba-Grognuz O."/>
            <person name="Corona M."/>
            <person name="Nygaard S."/>
            <person name="Hunt B.G."/>
            <person name="Ingram K.K."/>
            <person name="Falquet L."/>
            <person name="Nipitwattanaphon M."/>
            <person name="Gotzek D."/>
            <person name="Dijkstra M.B."/>
            <person name="Oettler J."/>
            <person name="Comtesse F."/>
            <person name="Shih C.J."/>
            <person name="Wu W.J."/>
            <person name="Yang C.C."/>
            <person name="Thomas J."/>
            <person name="Beaudoing E."/>
            <person name="Pradervand S."/>
            <person name="Flegel V."/>
            <person name="Cook E.D."/>
            <person name="Fabbretti R."/>
            <person name="Stockinger H."/>
            <person name="Long L."/>
            <person name="Farmerie W.G."/>
            <person name="Oakey J."/>
            <person name="Boomsma J.J."/>
            <person name="Pamilo P."/>
            <person name="Yi S.V."/>
            <person name="Heinze J."/>
            <person name="Goodisman M.A."/>
            <person name="Farinelli L."/>
            <person name="Harshman K."/>
            <person name="Hulo N."/>
            <person name="Cerutti L."/>
            <person name="Xenarios I."/>
            <person name="Shoemaker D."/>
            <person name="Keller L."/>
        </authorList>
    </citation>
    <scope>NUCLEOTIDE SEQUENCE [LARGE SCALE GENOMIC DNA]</scope>
</reference>
<gene>
    <name evidence="2" type="ORF">SINV_03884</name>
</gene>
<sequence length="137" mass="15011">MRAPPGSSRLITVNAEVAAAISGARQREPPAGSRIDAHLCCERAPSRKLVPKTLRSTSGEDAERGSVPRQRMRRASQTIVKSPISRSKVGDVATDRIKWSSIRNCLVFACDVVTPLTHSLLQPRRRSPDRAALTQFL</sequence>